<dbReference type="InterPro" id="IPR036962">
    <property type="entry name" value="Glyco_hydro_3_N_sf"/>
</dbReference>
<evidence type="ECO:0000256" key="10">
    <source>
        <dbReference type="HAMAP-Rule" id="MF_00364"/>
    </source>
</evidence>
<reference evidence="13 14" key="3">
    <citation type="submission" date="2017-03" db="EMBL/GenBank/DDBJ databases">
        <authorList>
            <person name="Regsiter A."/>
            <person name="William W."/>
        </authorList>
    </citation>
    <scope>NUCLEOTIDE SEQUENCE [LARGE SCALE GENOMIC DNA]</scope>
    <source>
        <strain evidence="13">PRJEB5721</strain>
    </source>
</reference>
<dbReference type="InterPro" id="IPR050226">
    <property type="entry name" value="NagZ_Beta-hexosaminidase"/>
</dbReference>
<dbReference type="InterPro" id="IPR022956">
    <property type="entry name" value="Beta_hexosaminidase_bac"/>
</dbReference>
<feature type="site" description="Important for catalytic activity" evidence="10">
    <location>
        <position position="189"/>
    </location>
</feature>
<reference evidence="12" key="1">
    <citation type="submission" date="2014-03" db="EMBL/GenBank/DDBJ databases">
        <authorList>
            <person name="Genoscope - CEA"/>
        </authorList>
    </citation>
    <scope>NUCLEOTIDE SEQUENCE [LARGE SCALE GENOMIC DNA]</scope>
    <source>
        <strain evidence="12">CF27</strain>
    </source>
</reference>
<keyword evidence="14" id="KW-1185">Reference proteome</keyword>
<comment type="similarity">
    <text evidence="10">Belongs to the glycosyl hydrolase 3 family. NagZ subfamily.</text>
</comment>
<evidence type="ECO:0000313" key="14">
    <source>
        <dbReference type="Proteomes" id="UP000193925"/>
    </source>
</evidence>
<dbReference type="GO" id="GO:0008360">
    <property type="term" value="P:regulation of cell shape"/>
    <property type="evidence" value="ECO:0007669"/>
    <property type="project" value="UniProtKB-KW"/>
</dbReference>
<dbReference type="GO" id="GO:0051301">
    <property type="term" value="P:cell division"/>
    <property type="evidence" value="ECO:0007669"/>
    <property type="project" value="UniProtKB-KW"/>
</dbReference>
<evidence type="ECO:0000313" key="13">
    <source>
        <dbReference type="EMBL" id="SMH67033.1"/>
    </source>
</evidence>
<keyword evidence="9 10" id="KW-0961">Cell wall biogenesis/degradation</keyword>
<sequence>MPLQTDLQRPARGPLMVDIAGLQPTAAECAMLRQSAVGGVILFARNCVDAEQVRALCDELHALRSPPLLIGIDQEGGRVQRLRAGVTRFPPMATLGRLADRDGLEKAQTAARDWGLLLGTELRALGLDMDFTPCVDLDRGVSAVIGDRAIHLDPEWVGGIAVAFWAGMVRTGLQGVAKHFPGHGAVAADSHLDLPLDKRPLSAIQEDLQPFAALIAAGIPAIMPAHCLYPQVDPERPAGFSPRWLQDILRKDMGFTGVVVSDDLSMAGAHGVGDMAARVDAALAAGADLLLICNDPEGAQTAVVHLQSKDKFPTGNRLERLVGNAATAPLSAADRARCLQQIEQLRALTPGFAG</sequence>
<feature type="binding site" evidence="10">
    <location>
        <begin position="178"/>
        <end position="179"/>
    </location>
    <ligand>
        <name>substrate</name>
    </ligand>
</feature>
<dbReference type="InterPro" id="IPR001764">
    <property type="entry name" value="Glyco_hydro_3_N"/>
</dbReference>
<dbReference type="GO" id="GO:0005737">
    <property type="term" value="C:cytoplasm"/>
    <property type="evidence" value="ECO:0007669"/>
    <property type="project" value="UniProtKB-SubCell"/>
</dbReference>
<keyword evidence="6 10" id="KW-0573">Peptidoglycan synthesis</keyword>
<dbReference type="GO" id="GO:0004563">
    <property type="term" value="F:beta-N-acetylhexosaminidase activity"/>
    <property type="evidence" value="ECO:0007669"/>
    <property type="project" value="UniProtKB-UniRule"/>
</dbReference>
<dbReference type="GO" id="GO:0009254">
    <property type="term" value="P:peptidoglycan turnover"/>
    <property type="evidence" value="ECO:0007669"/>
    <property type="project" value="UniProtKB-UniRule"/>
</dbReference>
<dbReference type="InterPro" id="IPR019800">
    <property type="entry name" value="Glyco_hydro_3_AS"/>
</dbReference>
<evidence type="ECO:0000256" key="8">
    <source>
        <dbReference type="ARBA" id="ARBA00023306"/>
    </source>
</evidence>
<dbReference type="HAMAP" id="MF_00364">
    <property type="entry name" value="NagZ"/>
    <property type="match status" value="1"/>
</dbReference>
<keyword evidence="4 10" id="KW-0378">Hydrolase</keyword>
<proteinExistence type="inferred from homology"/>
<dbReference type="NCBIfam" id="NF003740">
    <property type="entry name" value="PRK05337.1"/>
    <property type="match status" value="1"/>
</dbReference>
<dbReference type="InterPro" id="IPR017853">
    <property type="entry name" value="GH"/>
</dbReference>
<dbReference type="Gene3D" id="3.20.20.300">
    <property type="entry name" value="Glycoside hydrolase, family 3, N-terminal domain"/>
    <property type="match status" value="1"/>
</dbReference>
<feature type="active site" description="Nucleophile" evidence="10">
    <location>
        <position position="262"/>
    </location>
</feature>
<dbReference type="SUPFAM" id="SSF51445">
    <property type="entry name" value="(Trans)glycosidases"/>
    <property type="match status" value="1"/>
</dbReference>
<dbReference type="RefSeq" id="WP_035191012.1">
    <property type="nucleotide sequence ID" value="NZ_CCCS020000002.1"/>
</dbReference>
<evidence type="ECO:0000256" key="9">
    <source>
        <dbReference type="ARBA" id="ARBA00023316"/>
    </source>
</evidence>
<reference evidence="12" key="2">
    <citation type="submission" date="2014-07" db="EMBL/GenBank/DDBJ databases">
        <title>Initial genome analysis of the psychrotolerant acidophile Acidithiobacillus ferrivorans CF27: insights into iron and sulfur oxidation pathways and into biofilm formation.</title>
        <authorList>
            <person name="Talla E."/>
            <person name="Hedrich S."/>
            <person name="Mangenot S."/>
            <person name="Ji B."/>
            <person name="Johnson D.B."/>
            <person name="Barbe V."/>
            <person name="Bonnefoy V."/>
        </authorList>
    </citation>
    <scope>NUCLEOTIDE SEQUENCE [LARGE SCALE GENOMIC DNA]</scope>
    <source>
        <strain evidence="12">CF27</strain>
    </source>
</reference>
<name>A0A060UPU9_9PROT</name>
<evidence type="ECO:0000256" key="2">
    <source>
        <dbReference type="ARBA" id="ARBA00022490"/>
    </source>
</evidence>
<evidence type="ECO:0000313" key="12">
    <source>
        <dbReference type="EMBL" id="CDQ08833.1"/>
    </source>
</evidence>
<gene>
    <name evidence="10 12" type="primary">nagZ</name>
    <name evidence="12" type="ORF">AFERRI_100268</name>
    <name evidence="13" type="ORF">AFERRI_50234</name>
</gene>
<dbReference type="EMBL" id="CCCS020000002">
    <property type="protein sequence ID" value="CDQ08833.1"/>
    <property type="molecule type" value="Genomic_DNA"/>
</dbReference>
<evidence type="ECO:0000256" key="4">
    <source>
        <dbReference type="ARBA" id="ARBA00022801"/>
    </source>
</evidence>
<dbReference type="Proteomes" id="UP000193925">
    <property type="component" value="Chromosome AFERRI"/>
</dbReference>
<dbReference type="PANTHER" id="PTHR30480">
    <property type="entry name" value="BETA-HEXOSAMINIDASE-RELATED"/>
    <property type="match status" value="1"/>
</dbReference>
<evidence type="ECO:0000256" key="6">
    <source>
        <dbReference type="ARBA" id="ARBA00022984"/>
    </source>
</evidence>
<evidence type="ECO:0000259" key="11">
    <source>
        <dbReference type="Pfam" id="PF00933"/>
    </source>
</evidence>
<comment type="pathway">
    <text evidence="10">Cell wall biogenesis; peptidoglycan recycling.</text>
</comment>
<evidence type="ECO:0000256" key="5">
    <source>
        <dbReference type="ARBA" id="ARBA00022960"/>
    </source>
</evidence>
<dbReference type="PROSITE" id="PS00775">
    <property type="entry name" value="GLYCOSYL_HYDROL_F3"/>
    <property type="match status" value="1"/>
</dbReference>
<accession>A0A060UPU9</accession>
<feature type="domain" description="Glycoside hydrolase family 3 N-terminal" evidence="11">
    <location>
        <begin position="23"/>
        <end position="297"/>
    </location>
</feature>
<comment type="subcellular location">
    <subcellularLocation>
        <location evidence="10">Cytoplasm</location>
    </subcellularLocation>
</comment>
<evidence type="ECO:0000256" key="7">
    <source>
        <dbReference type="ARBA" id="ARBA00023295"/>
    </source>
</evidence>
<feature type="binding site" evidence="10">
    <location>
        <position position="73"/>
    </location>
    <ligand>
        <name>substrate</name>
    </ligand>
</feature>
<organism evidence="12">
    <name type="scientific">Acidithiobacillus ferrivorans</name>
    <dbReference type="NCBI Taxonomy" id="160808"/>
    <lineage>
        <taxon>Bacteria</taxon>
        <taxon>Pseudomonadati</taxon>
        <taxon>Pseudomonadota</taxon>
        <taxon>Acidithiobacillia</taxon>
        <taxon>Acidithiobacillales</taxon>
        <taxon>Acidithiobacillaceae</taxon>
        <taxon>Acidithiobacillus</taxon>
    </lineage>
</organism>
<dbReference type="UniPathway" id="UPA00544"/>
<dbReference type="EMBL" id="LT841305">
    <property type="protein sequence ID" value="SMH67033.1"/>
    <property type="molecule type" value="Genomic_DNA"/>
</dbReference>
<feature type="active site" description="Proton donor/acceptor" evidence="10">
    <location>
        <position position="191"/>
    </location>
</feature>
<feature type="binding site" evidence="10">
    <location>
        <position position="148"/>
    </location>
    <ligand>
        <name>substrate</name>
    </ligand>
</feature>
<evidence type="ECO:0000256" key="1">
    <source>
        <dbReference type="ARBA" id="ARBA00001231"/>
    </source>
</evidence>
<protein>
    <recommendedName>
        <fullName evidence="10">Beta-hexosaminidase</fullName>
        <ecNumber evidence="10">3.2.1.52</ecNumber>
    </recommendedName>
    <alternativeName>
        <fullName evidence="10">Beta-N-acetylhexosaminidase</fullName>
    </alternativeName>
    <alternativeName>
        <fullName evidence="10">N-acetyl-beta-glucosaminidase</fullName>
    </alternativeName>
</protein>
<dbReference type="GO" id="GO:0005975">
    <property type="term" value="P:carbohydrate metabolic process"/>
    <property type="evidence" value="ECO:0007669"/>
    <property type="project" value="InterPro"/>
</dbReference>
<evidence type="ECO:0000256" key="3">
    <source>
        <dbReference type="ARBA" id="ARBA00022618"/>
    </source>
</evidence>
<keyword evidence="2 10" id="KW-0963">Cytoplasm</keyword>
<dbReference type="GO" id="GO:0009252">
    <property type="term" value="P:peptidoglycan biosynthetic process"/>
    <property type="evidence" value="ECO:0007669"/>
    <property type="project" value="UniProtKB-KW"/>
</dbReference>
<feature type="binding site" evidence="10">
    <location>
        <position position="81"/>
    </location>
    <ligand>
        <name>substrate</name>
    </ligand>
</feature>
<comment type="catalytic activity">
    <reaction evidence="1 10">
        <text>Hydrolysis of terminal non-reducing N-acetyl-D-hexosamine residues in N-acetyl-beta-D-hexosaminides.</text>
        <dbReference type="EC" id="3.2.1.52"/>
    </reaction>
</comment>
<keyword evidence="7 10" id="KW-0326">Glycosidase</keyword>
<keyword evidence="3 10" id="KW-0132">Cell division</keyword>
<comment type="function">
    <text evidence="10">Plays a role in peptidoglycan recycling by cleaving the terminal beta-1,4-linked N-acetylglucosamine (GlcNAc) from peptide-linked peptidoglycan fragments, giving rise to free GlcNAc, anhydro-N-acetylmuramic acid and anhydro-N-acetylmuramic acid-linked peptides.</text>
</comment>
<dbReference type="AlphaFoldDB" id="A0A060UPU9"/>
<keyword evidence="5 10" id="KW-0133">Cell shape</keyword>
<dbReference type="GO" id="GO:0071555">
    <property type="term" value="P:cell wall organization"/>
    <property type="evidence" value="ECO:0007669"/>
    <property type="project" value="UniProtKB-KW"/>
</dbReference>
<keyword evidence="8 10" id="KW-0131">Cell cycle</keyword>
<dbReference type="Pfam" id="PF00933">
    <property type="entry name" value="Glyco_hydro_3"/>
    <property type="match status" value="1"/>
</dbReference>
<dbReference type="EC" id="3.2.1.52" evidence="10"/>
<dbReference type="PANTHER" id="PTHR30480:SF13">
    <property type="entry name" value="BETA-HEXOSAMINIDASE"/>
    <property type="match status" value="1"/>
</dbReference>